<feature type="domain" description="Integrase catalytic" evidence="2">
    <location>
        <begin position="62"/>
        <end position="225"/>
    </location>
</feature>
<feature type="compositionally biased region" description="Low complexity" evidence="1">
    <location>
        <begin position="39"/>
        <end position="53"/>
    </location>
</feature>
<accession>A0ABV6H9Z4</accession>
<dbReference type="SUPFAM" id="SSF53098">
    <property type="entry name" value="Ribonuclease H-like"/>
    <property type="match status" value="1"/>
</dbReference>
<dbReference type="InterPro" id="IPR012337">
    <property type="entry name" value="RNaseH-like_sf"/>
</dbReference>
<organism evidence="3 4">
    <name type="scientific">Gordonia phosphorivorans</name>
    <dbReference type="NCBI Taxonomy" id="1056982"/>
    <lineage>
        <taxon>Bacteria</taxon>
        <taxon>Bacillati</taxon>
        <taxon>Actinomycetota</taxon>
        <taxon>Actinomycetes</taxon>
        <taxon>Mycobacteriales</taxon>
        <taxon>Gordoniaceae</taxon>
        <taxon>Gordonia</taxon>
    </lineage>
</organism>
<dbReference type="PANTHER" id="PTHR10948">
    <property type="entry name" value="TRANSPOSASE"/>
    <property type="match status" value="1"/>
</dbReference>
<gene>
    <name evidence="3" type="ORF">ACFFJD_12620</name>
</gene>
<dbReference type="RefSeq" id="WP_382364653.1">
    <property type="nucleotide sequence ID" value="NZ_JBHLWV010000022.1"/>
</dbReference>
<sequence>MSHATIYDGLYVQARGNLRAELTTALRTGRIGRTPRHGTSTTTTSTTTTPTTTAPACAGVSISERPPEAGDRAIPGQWEGNLLINDDTGSAIGTLAERSTGFLLLLHLPEDHRAETVATAMRRAITTLPEQLCRSLPGNSGNDTDAHADITNATGLPIYFADPRSPWKRAAGENTSGLLCQYFLEGTDLSFHGPGILDNVAAEVNARPRERYGFRTPAYLMQRLLDADLTPDADAPDAPSRLV</sequence>
<feature type="region of interest" description="Disordered" evidence="1">
    <location>
        <begin position="27"/>
        <end position="53"/>
    </location>
</feature>
<name>A0ABV6H9Z4_9ACTN</name>
<evidence type="ECO:0000313" key="3">
    <source>
        <dbReference type="EMBL" id="MFC0315692.1"/>
    </source>
</evidence>
<dbReference type="InterPro" id="IPR001584">
    <property type="entry name" value="Integrase_cat-core"/>
</dbReference>
<proteinExistence type="predicted"/>
<dbReference type="InterPro" id="IPR051917">
    <property type="entry name" value="Transposase-Integrase"/>
</dbReference>
<evidence type="ECO:0000256" key="1">
    <source>
        <dbReference type="SAM" id="MobiDB-lite"/>
    </source>
</evidence>
<dbReference type="PANTHER" id="PTHR10948:SF23">
    <property type="entry name" value="TRANSPOSASE INSI FOR INSERTION SEQUENCE ELEMENT IS30A-RELATED"/>
    <property type="match status" value="1"/>
</dbReference>
<dbReference type="EMBL" id="JBHLWV010000022">
    <property type="protein sequence ID" value="MFC0315692.1"/>
    <property type="molecule type" value="Genomic_DNA"/>
</dbReference>
<dbReference type="NCBIfam" id="NF033563">
    <property type="entry name" value="transpos_IS30"/>
    <property type="match status" value="1"/>
</dbReference>
<protein>
    <submittedName>
        <fullName evidence="3">IS30 family transposase</fullName>
    </submittedName>
</protein>
<evidence type="ECO:0000259" key="2">
    <source>
        <dbReference type="PROSITE" id="PS50994"/>
    </source>
</evidence>
<evidence type="ECO:0000313" key="4">
    <source>
        <dbReference type="Proteomes" id="UP001589783"/>
    </source>
</evidence>
<dbReference type="Proteomes" id="UP001589783">
    <property type="component" value="Unassembled WGS sequence"/>
</dbReference>
<comment type="caution">
    <text evidence="3">The sequence shown here is derived from an EMBL/GenBank/DDBJ whole genome shotgun (WGS) entry which is preliminary data.</text>
</comment>
<dbReference type="PROSITE" id="PS50994">
    <property type="entry name" value="INTEGRASE"/>
    <property type="match status" value="1"/>
</dbReference>
<reference evidence="3 4" key="1">
    <citation type="submission" date="2024-09" db="EMBL/GenBank/DDBJ databases">
        <authorList>
            <person name="Sun Q."/>
            <person name="Mori K."/>
        </authorList>
    </citation>
    <scope>NUCLEOTIDE SEQUENCE [LARGE SCALE GENOMIC DNA]</scope>
    <source>
        <strain evidence="3 4">CCM 7957</strain>
    </source>
</reference>
<dbReference type="InterPro" id="IPR053392">
    <property type="entry name" value="Transposase_IS30-like"/>
</dbReference>
<keyword evidence="4" id="KW-1185">Reference proteome</keyword>